<gene>
    <name evidence="1" type="ORF">D7Z96_06140</name>
</gene>
<reference evidence="1 2" key="1">
    <citation type="submission" date="2018-10" db="EMBL/GenBank/DDBJ databases">
        <title>Genome-guide identification and characterization of bacteria that degrade polycyclic aromatic hydrocarbons and resist hexavalent chromium simultaneously.</title>
        <authorList>
            <person name="Feng H."/>
        </authorList>
    </citation>
    <scope>NUCLEOTIDE SEQUENCE [LARGE SCALE GENOMIC DNA]</scope>
    <source>
        <strain evidence="1 2">J015</strain>
    </source>
</reference>
<accession>A0A3B0FKD0</accession>
<dbReference type="EMBL" id="RBNH01000004">
    <property type="protein sequence ID" value="RKO25384.1"/>
    <property type="molecule type" value="Genomic_DNA"/>
</dbReference>
<protein>
    <submittedName>
        <fullName evidence="1">Uncharacterized protein</fullName>
    </submittedName>
</protein>
<proteinExistence type="predicted"/>
<evidence type="ECO:0000313" key="1">
    <source>
        <dbReference type="EMBL" id="RKO25384.1"/>
    </source>
</evidence>
<sequence length="159" mass="15839">MAKIAGRKKRIIGTTAALIAIGGGAAFAYWSATGTGSTTAAAGTSKSFTIEKTAVEGEALSPGGPSQTFTFKVTNPAGAGVQKVSNVAVEVANSDGTAWSLAAGCSKDDFLVGTPTFTAAELAPGETATGTVTLQMINLAGVSQDGCKNVQVPLYFSAN</sequence>
<organism evidence="1 2">
    <name type="scientific">Pseudarthrobacter phenanthrenivorans</name>
    <name type="common">Arthrobacter phenanthrenivorans</name>
    <dbReference type="NCBI Taxonomy" id="361575"/>
    <lineage>
        <taxon>Bacteria</taxon>
        <taxon>Bacillati</taxon>
        <taxon>Actinomycetota</taxon>
        <taxon>Actinomycetes</taxon>
        <taxon>Micrococcales</taxon>
        <taxon>Micrococcaceae</taxon>
        <taxon>Pseudarthrobacter</taxon>
    </lineage>
</organism>
<dbReference type="RefSeq" id="WP_120691946.1">
    <property type="nucleotide sequence ID" value="NZ_RBNH01000004.1"/>
</dbReference>
<comment type="caution">
    <text evidence="1">The sequence shown here is derived from an EMBL/GenBank/DDBJ whole genome shotgun (WGS) entry which is preliminary data.</text>
</comment>
<dbReference type="Proteomes" id="UP000273159">
    <property type="component" value="Unassembled WGS sequence"/>
</dbReference>
<name>A0A3B0FKD0_PSEPS</name>
<reference evidence="2" key="2">
    <citation type="submission" date="2018-10" db="EMBL/GenBank/DDBJ databases">
        <authorList>
            <person name="Wang Y."/>
            <person name="Wang J."/>
            <person name="Yang X."/>
            <person name="Wang Z."/>
            <person name="Huang Y."/>
        </authorList>
    </citation>
    <scope>NUCLEOTIDE SEQUENCE [LARGE SCALE GENOMIC DNA]</scope>
    <source>
        <strain evidence="2">J015</strain>
    </source>
</reference>
<dbReference type="AlphaFoldDB" id="A0A3B0FKD0"/>
<evidence type="ECO:0000313" key="2">
    <source>
        <dbReference type="Proteomes" id="UP000273159"/>
    </source>
</evidence>